<evidence type="ECO:0000256" key="1">
    <source>
        <dbReference type="SAM" id="MobiDB-lite"/>
    </source>
</evidence>
<dbReference type="Pfam" id="PF04776">
    <property type="entry name" value="protein_MS5"/>
    <property type="match status" value="1"/>
</dbReference>
<dbReference type="NCBIfam" id="TIGR01572">
    <property type="entry name" value="A_thl_para_3677"/>
    <property type="match status" value="1"/>
</dbReference>
<sequence length="306" mass="35074">MYDVMLDEAKMWVGEPPQRKRKLETPVDSPPSPVDEDSDDDEVDPVAEEKYRRQVMESGGFDVDLFCQPFGGIVPSGCSDYHILFGKVGLHCYNIDKGTNLEFIKVKKVNAEIGSLFNFYITLEAMDPCAKNSVVTFQTRVTDAVLKDKARLRMFTSTCRIKPQIPGTGEQVSRWYPDDDVVDDYYKGDLPDWLQDGALTGEDKLQFYEVKESELRDNKWLQLYAEFALFSEWDTDLSAYLPFDMKSVVVQTREDVESSMKLKSRNAVFYMSFTARGGPECRGIIRRTSDGRPGHMFLESMCWIKK</sequence>
<organism evidence="2">
    <name type="scientific">Noccaea caerulescens</name>
    <name type="common">Alpine penny-cress</name>
    <name type="synonym">Thlaspi caerulescens</name>
    <dbReference type="NCBI Taxonomy" id="107243"/>
    <lineage>
        <taxon>Eukaryota</taxon>
        <taxon>Viridiplantae</taxon>
        <taxon>Streptophyta</taxon>
        <taxon>Embryophyta</taxon>
        <taxon>Tracheophyta</taxon>
        <taxon>Spermatophyta</taxon>
        <taxon>Magnoliopsida</taxon>
        <taxon>eudicotyledons</taxon>
        <taxon>Gunneridae</taxon>
        <taxon>Pentapetalae</taxon>
        <taxon>rosids</taxon>
        <taxon>malvids</taxon>
        <taxon>Brassicales</taxon>
        <taxon>Brassicaceae</taxon>
        <taxon>Coluteocarpeae</taxon>
        <taxon>Noccaea</taxon>
    </lineage>
</organism>
<feature type="region of interest" description="Disordered" evidence="1">
    <location>
        <begin position="15"/>
        <end position="45"/>
    </location>
</feature>
<evidence type="ECO:0000313" key="2">
    <source>
        <dbReference type="EMBL" id="JAU31072.1"/>
    </source>
</evidence>
<proteinExistence type="predicted"/>
<protein>
    <submittedName>
        <fullName evidence="2">UPF0725 protein</fullName>
    </submittedName>
</protein>
<dbReference type="PANTHER" id="PTHR31260:SF41">
    <property type="entry name" value="CYSTATIN DOMAIN-CONTAINING PROTEIN"/>
    <property type="match status" value="1"/>
</dbReference>
<accession>A0A1J3ELN8</accession>
<dbReference type="AlphaFoldDB" id="A0A1J3ELN8"/>
<feature type="compositionally biased region" description="Acidic residues" evidence="1">
    <location>
        <begin position="34"/>
        <end position="45"/>
    </location>
</feature>
<reference evidence="2" key="1">
    <citation type="submission" date="2016-07" db="EMBL/GenBank/DDBJ databases">
        <title>De novo transcriptome assembly of four accessions of the metal hyperaccumulator plant Noccaea caerulescens.</title>
        <authorList>
            <person name="Blande D."/>
            <person name="Halimaa P."/>
            <person name="Tervahauta A.I."/>
            <person name="Aarts M.G."/>
            <person name="Karenlampi S.O."/>
        </authorList>
    </citation>
    <scope>NUCLEOTIDE SEQUENCE</scope>
</reference>
<name>A0A1J3ELN8_NOCCA</name>
<dbReference type="EMBL" id="GEVK01021760">
    <property type="protein sequence ID" value="JAU31072.1"/>
    <property type="molecule type" value="Transcribed_RNA"/>
</dbReference>
<dbReference type="InterPro" id="IPR006462">
    <property type="entry name" value="MS5"/>
</dbReference>
<gene>
    <name evidence="2" type="ORF">LC_TR4868_c0_g1_i1_g.17182</name>
</gene>
<dbReference type="PANTHER" id="PTHR31260">
    <property type="entry name" value="CYSTATIN/MONELLIN SUPERFAMILY PROTEIN"/>
    <property type="match status" value="1"/>
</dbReference>